<sequence>MDHSLSLRQRHSTKSFSQSGKRRVNPPLSDQTLKRVNEVIRLFQDIEAGHQPDGDNWIEYPFDPEDYEELERVLDRNEELSAYVHERIRYDYDPLSHRLAVQMPKRIHDRMIALVEERIARKIASIRKGSDTAAKFARNLQSGLSEDFFLPSPNDPTAKSKHEPDATFWYGEDSFPGVILEVSYSNKKNLRRLAKKYILRSEGNVRAVIGLDIAYRMDSLEAKLTVWRADRQPTGEQGLHKLYVTADVTGQDEVLRDAFGNPTKHSGLKLRLTDFAHPDLTGDITEEQDREITISATTLITWLRRYDDQPRGGGTNPVIRRLPEGTVLETESEESTEELEPEDEERFARQEEMDEERAERRDRDFFGA</sequence>
<evidence type="ECO:0000313" key="3">
    <source>
        <dbReference type="Proteomes" id="UP000799778"/>
    </source>
</evidence>
<reference evidence="2" key="1">
    <citation type="journal article" date="2020" name="Stud. Mycol.">
        <title>101 Dothideomycetes genomes: a test case for predicting lifestyles and emergence of pathogens.</title>
        <authorList>
            <person name="Haridas S."/>
            <person name="Albert R."/>
            <person name="Binder M."/>
            <person name="Bloem J."/>
            <person name="Labutti K."/>
            <person name="Salamov A."/>
            <person name="Andreopoulos B."/>
            <person name="Baker S."/>
            <person name="Barry K."/>
            <person name="Bills G."/>
            <person name="Bluhm B."/>
            <person name="Cannon C."/>
            <person name="Castanera R."/>
            <person name="Culley D."/>
            <person name="Daum C."/>
            <person name="Ezra D."/>
            <person name="Gonzalez J."/>
            <person name="Henrissat B."/>
            <person name="Kuo A."/>
            <person name="Liang C."/>
            <person name="Lipzen A."/>
            <person name="Lutzoni F."/>
            <person name="Magnuson J."/>
            <person name="Mondo S."/>
            <person name="Nolan M."/>
            <person name="Ohm R."/>
            <person name="Pangilinan J."/>
            <person name="Park H.-J."/>
            <person name="Ramirez L."/>
            <person name="Alfaro M."/>
            <person name="Sun H."/>
            <person name="Tritt A."/>
            <person name="Yoshinaga Y."/>
            <person name="Zwiers L.-H."/>
            <person name="Turgeon B."/>
            <person name="Goodwin S."/>
            <person name="Spatafora J."/>
            <person name="Crous P."/>
            <person name="Grigoriev I."/>
        </authorList>
    </citation>
    <scope>NUCLEOTIDE SEQUENCE</scope>
    <source>
        <strain evidence="2">CBS 175.79</strain>
    </source>
</reference>
<name>A0A6A5XUP2_9PLEO</name>
<feature type="compositionally biased region" description="Acidic residues" evidence="1">
    <location>
        <begin position="330"/>
        <end position="345"/>
    </location>
</feature>
<dbReference type="GeneID" id="54285525"/>
<dbReference type="AlphaFoldDB" id="A0A6A5XUP2"/>
<feature type="compositionally biased region" description="Basic and acidic residues" evidence="1">
    <location>
        <begin position="346"/>
        <end position="368"/>
    </location>
</feature>
<dbReference type="OrthoDB" id="3485856at2759"/>
<proteinExistence type="predicted"/>
<dbReference type="Proteomes" id="UP000799778">
    <property type="component" value="Unassembled WGS sequence"/>
</dbReference>
<accession>A0A6A5XUP2</accession>
<evidence type="ECO:0000256" key="1">
    <source>
        <dbReference type="SAM" id="MobiDB-lite"/>
    </source>
</evidence>
<evidence type="ECO:0000313" key="2">
    <source>
        <dbReference type="EMBL" id="KAF2016649.1"/>
    </source>
</evidence>
<feature type="region of interest" description="Disordered" evidence="1">
    <location>
        <begin position="312"/>
        <end position="368"/>
    </location>
</feature>
<feature type="region of interest" description="Disordered" evidence="1">
    <location>
        <begin position="1"/>
        <end position="30"/>
    </location>
</feature>
<keyword evidence="3" id="KW-1185">Reference proteome</keyword>
<gene>
    <name evidence="2" type="ORF">BU24DRAFT_423027</name>
</gene>
<organism evidence="2 3">
    <name type="scientific">Aaosphaeria arxii CBS 175.79</name>
    <dbReference type="NCBI Taxonomy" id="1450172"/>
    <lineage>
        <taxon>Eukaryota</taxon>
        <taxon>Fungi</taxon>
        <taxon>Dikarya</taxon>
        <taxon>Ascomycota</taxon>
        <taxon>Pezizomycotina</taxon>
        <taxon>Dothideomycetes</taxon>
        <taxon>Pleosporomycetidae</taxon>
        <taxon>Pleosporales</taxon>
        <taxon>Pleosporales incertae sedis</taxon>
        <taxon>Aaosphaeria</taxon>
    </lineage>
</organism>
<dbReference type="RefSeq" id="XP_033384988.1">
    <property type="nucleotide sequence ID" value="XM_033528128.1"/>
</dbReference>
<dbReference type="EMBL" id="ML978069">
    <property type="protein sequence ID" value="KAF2016649.1"/>
    <property type="molecule type" value="Genomic_DNA"/>
</dbReference>
<protein>
    <submittedName>
        <fullName evidence="2">Uncharacterized protein</fullName>
    </submittedName>
</protein>